<proteinExistence type="predicted"/>
<dbReference type="Proteomes" id="UP001634394">
    <property type="component" value="Unassembled WGS sequence"/>
</dbReference>
<organism evidence="2 3">
    <name type="scientific">Sinanodonta woodiana</name>
    <name type="common">Chinese pond mussel</name>
    <name type="synonym">Anodonta woodiana</name>
    <dbReference type="NCBI Taxonomy" id="1069815"/>
    <lineage>
        <taxon>Eukaryota</taxon>
        <taxon>Metazoa</taxon>
        <taxon>Spiralia</taxon>
        <taxon>Lophotrochozoa</taxon>
        <taxon>Mollusca</taxon>
        <taxon>Bivalvia</taxon>
        <taxon>Autobranchia</taxon>
        <taxon>Heteroconchia</taxon>
        <taxon>Palaeoheterodonta</taxon>
        <taxon>Unionida</taxon>
        <taxon>Unionoidea</taxon>
        <taxon>Unionidae</taxon>
        <taxon>Unioninae</taxon>
        <taxon>Sinanodonta</taxon>
    </lineage>
</organism>
<evidence type="ECO:0000256" key="1">
    <source>
        <dbReference type="SAM" id="MobiDB-lite"/>
    </source>
</evidence>
<comment type="caution">
    <text evidence="2">The sequence shown here is derived from an EMBL/GenBank/DDBJ whole genome shotgun (WGS) entry which is preliminary data.</text>
</comment>
<accession>A0ABD3VYC1</accession>
<dbReference type="InterPro" id="IPR027993">
    <property type="entry name" value="DUF4495"/>
</dbReference>
<dbReference type="EMBL" id="JBJQND010000009">
    <property type="protein sequence ID" value="KAL3865998.1"/>
    <property type="molecule type" value="Genomic_DNA"/>
</dbReference>
<gene>
    <name evidence="2" type="ORF">ACJMK2_043339</name>
</gene>
<dbReference type="Pfam" id="PF14906">
    <property type="entry name" value="DUF4495"/>
    <property type="match status" value="1"/>
</dbReference>
<keyword evidence="3" id="KW-1185">Reference proteome</keyword>
<protein>
    <submittedName>
        <fullName evidence="2">Uncharacterized protein</fullName>
    </submittedName>
</protein>
<evidence type="ECO:0000313" key="2">
    <source>
        <dbReference type="EMBL" id="KAL3865998.1"/>
    </source>
</evidence>
<dbReference type="PANTHER" id="PTHR33960">
    <property type="entry name" value="SIMILAR TO KIAA0825 PROTEIN"/>
    <property type="match status" value="1"/>
</dbReference>
<sequence>MMATTMFWRAESVPPLQGLLANGVPSLPALDTYIADLDMQQEENNKQLDGCLNEILHFTNDLIGRQCSTPKEALQEMMSSHVLEKSSCYDPRPDQINGILQHANQMLAQSPGCEETLLQELLSLSSEQGLTLPLRVSETDPTASSFSLNAVSDQGEHHINQQWDQIAMKLRRYFVNQLQKLPFVTRRLQIDVQMDRRVRYFQSLCCLQPTEEAWDRYQSVRVKQLENYLKTLIPDIDSDNFNILKVTENCQQIADIVIAMIDEDFILAHSGIIHSKPSSIFQVLHNIYLERFADDMAALIEEVWDEVQEDAKQDEGTVLKPHSDISGDTKPLAKKGHGSDSITGSDERDVSSVKGDTHNIKYFKSMVNIVVAILRIEQHWESLQKAVEIDTTGLSVKKSKRKGSLKGVLKPSSSPEPGRNAMSMMSSSIDSTTDTWNLPDKMTASFSSSASSLMSDNLSAPKVVEKARLDARVKWNWKIVFKKIAPDLAVHIDQLIRGTMSAVLEREQADWKASQKLETVPVKFELWGGKLGYPKVVSKGVYEFISVLDMFLPFAKAGSEGPLIYVRTAFGDAVNTCLRKFYAHLSKLSSEVPLNAPMKTLYIILSSCAYIRNTLLHYEMVLTLDDSNKLLSPLYKQFVELVDQLSHLVVEVHNNYLATCVLHDADSNNWAEMKEFYEDERCSFCIQMWNYHMRGLQHDLWSICPPQQAQNMFSTIFNESLLILAQRYTQAKPSFRRVTQFRNDIITILLGASEFLYPACSSISEYIDVSHSQQPHQSIHNLCSTLLAAMAVVASPIDALYKVHKKGYQYKRSKELESSQEMLAIRTTHVSNTQWLSWIQRTVMQPGYKHYDDMRTTVAIYHHVRLLLSQPVPDWAMVLQAYLMKDYTLSILFLTQSLDPDGVPRGKNGAETSTSNQGPEIREFVHTLIYVLSRCGHFTDALSKAIIPVIDRCKDWSCFDAKHTHGKEEPIPLWMESVFSVMRPFIVRVLAPVVKFVLSHQPEGKHIKPFSTVLEELPCGCRVQEDLTPKSKKTDETKVFVETALRMFVTQLTEDIFILPTCVCILLRSLQTQCVERGIKTHYQCAGIKLLALAFKHCLTNPDVLSNLTGISLTQANQEHFSLLSESVYHILVSGKVKGSSTPRLAGKFCKENKDWMIEKLNIIINYLTSEIFEVSDNSKLERATTLFTDQMFTGLMSEVIDTETGSAPLHFCDELYRFVTSEVVDSATGVQDLRKLYWMIANNRLWLEKHLDIHHVLPMPEATHIPPFTLDMTPRPQSGFDPHREFQMIGLCKLDHETIQNLKWDWMKLLKSDLGLSEFGFRSLLYNRHEMLDSTYLEDSEKKHVRILKAVFENEPHELS</sequence>
<evidence type="ECO:0000313" key="3">
    <source>
        <dbReference type="Proteomes" id="UP001634394"/>
    </source>
</evidence>
<dbReference type="PANTHER" id="PTHR33960:SF1">
    <property type="entry name" value="SIMILAR TO KIAA0825 PROTEIN"/>
    <property type="match status" value="1"/>
</dbReference>
<feature type="compositionally biased region" description="Basic and acidic residues" evidence="1">
    <location>
        <begin position="318"/>
        <end position="327"/>
    </location>
</feature>
<name>A0ABD3VYC1_SINWO</name>
<feature type="region of interest" description="Disordered" evidence="1">
    <location>
        <begin position="318"/>
        <end position="351"/>
    </location>
</feature>
<reference evidence="2 3" key="1">
    <citation type="submission" date="2024-11" db="EMBL/GenBank/DDBJ databases">
        <title>Chromosome-level genome assembly of the freshwater bivalve Anodonta woodiana.</title>
        <authorList>
            <person name="Chen X."/>
        </authorList>
    </citation>
    <scope>NUCLEOTIDE SEQUENCE [LARGE SCALE GENOMIC DNA]</scope>
    <source>
        <strain evidence="2">MN2024</strain>
        <tissue evidence="2">Gills</tissue>
    </source>
</reference>
<feature type="region of interest" description="Disordered" evidence="1">
    <location>
        <begin position="400"/>
        <end position="421"/>
    </location>
</feature>